<reference evidence="3" key="2">
    <citation type="submission" date="2019-06" db="EMBL/GenBank/DDBJ databases">
        <title>Genomics analysis of Aphanomyces spp. identifies a new class of oomycete effector associated with host adaptation.</title>
        <authorList>
            <person name="Gaulin E."/>
        </authorList>
    </citation>
    <scope>NUCLEOTIDE SEQUENCE</scope>
    <source>
        <strain evidence="3">CBS 578.67</strain>
    </source>
</reference>
<dbReference type="Proteomes" id="UP000332933">
    <property type="component" value="Unassembled WGS sequence"/>
</dbReference>
<dbReference type="SUPFAM" id="SSF144232">
    <property type="entry name" value="HIT/MYND zinc finger-like"/>
    <property type="match status" value="1"/>
</dbReference>
<proteinExistence type="predicted"/>
<keyword evidence="1" id="KW-0863">Zinc-finger</keyword>
<protein>
    <submittedName>
        <fullName evidence="4">Aste57867_23978 protein</fullName>
    </submittedName>
</protein>
<name>A0A485LP80_9STRA</name>
<dbReference type="Gene3D" id="3.30.60.190">
    <property type="match status" value="1"/>
</dbReference>
<accession>A0A485LP80</accession>
<organism evidence="4 5">
    <name type="scientific">Aphanomyces stellatus</name>
    <dbReference type="NCBI Taxonomy" id="120398"/>
    <lineage>
        <taxon>Eukaryota</taxon>
        <taxon>Sar</taxon>
        <taxon>Stramenopiles</taxon>
        <taxon>Oomycota</taxon>
        <taxon>Saprolegniomycetes</taxon>
        <taxon>Saprolegniales</taxon>
        <taxon>Verrucalvaceae</taxon>
        <taxon>Aphanomyces</taxon>
    </lineage>
</organism>
<dbReference type="OrthoDB" id="18412at2759"/>
<dbReference type="EMBL" id="CAADRA010007354">
    <property type="protein sequence ID" value="VFU00621.1"/>
    <property type="molecule type" value="Genomic_DNA"/>
</dbReference>
<dbReference type="GO" id="GO:0008270">
    <property type="term" value="F:zinc ion binding"/>
    <property type="evidence" value="ECO:0007669"/>
    <property type="project" value="UniProtKB-UniRule"/>
</dbReference>
<dbReference type="PANTHER" id="PTHR15555:SF0">
    <property type="entry name" value="ZINC FINGER HIT DOMAIN-CONTAINING PROTEIN 2"/>
    <property type="match status" value="1"/>
</dbReference>
<evidence type="ECO:0000259" key="2">
    <source>
        <dbReference type="PROSITE" id="PS51083"/>
    </source>
</evidence>
<dbReference type="EMBL" id="VJMH01007328">
    <property type="protein sequence ID" value="KAF0684057.1"/>
    <property type="molecule type" value="Genomic_DNA"/>
</dbReference>
<evidence type="ECO:0000256" key="1">
    <source>
        <dbReference type="PROSITE-ProRule" id="PRU00453"/>
    </source>
</evidence>
<dbReference type="PANTHER" id="PTHR15555">
    <property type="entry name" value="ZINC FINGER HIT DOMAIN CONTAINING PROTEIN 2 PROTEIN FON -RELATED"/>
    <property type="match status" value="1"/>
</dbReference>
<reference evidence="4 5" key="1">
    <citation type="submission" date="2019-03" db="EMBL/GenBank/DDBJ databases">
        <authorList>
            <person name="Gaulin E."/>
            <person name="Dumas B."/>
        </authorList>
    </citation>
    <scope>NUCLEOTIDE SEQUENCE [LARGE SCALE GENOMIC DNA]</scope>
    <source>
        <strain evidence="4">CBS 568.67</strain>
    </source>
</reference>
<dbReference type="InterPro" id="IPR039646">
    <property type="entry name" value="ZNHIT2"/>
</dbReference>
<evidence type="ECO:0000313" key="3">
    <source>
        <dbReference type="EMBL" id="KAF0684057.1"/>
    </source>
</evidence>
<dbReference type="Pfam" id="PF04438">
    <property type="entry name" value="zf-HIT"/>
    <property type="match status" value="1"/>
</dbReference>
<evidence type="ECO:0000313" key="4">
    <source>
        <dbReference type="EMBL" id="VFU00621.1"/>
    </source>
</evidence>
<gene>
    <name evidence="4" type="primary">Aste57867_23978</name>
    <name evidence="3" type="ORF">As57867_023905</name>
    <name evidence="4" type="ORF">ASTE57867_23978</name>
</gene>
<dbReference type="InterPro" id="IPR007529">
    <property type="entry name" value="Znf_HIT"/>
</dbReference>
<keyword evidence="1" id="KW-0479">Metal-binding</keyword>
<feature type="domain" description="HIT-type" evidence="2">
    <location>
        <begin position="48"/>
        <end position="80"/>
    </location>
</feature>
<dbReference type="CDD" id="cd23024">
    <property type="entry name" value="zf-HIT_ZNHIT2-3"/>
    <property type="match status" value="1"/>
</dbReference>
<keyword evidence="1" id="KW-0862">Zinc</keyword>
<dbReference type="PROSITE" id="PS51083">
    <property type="entry name" value="ZF_HIT"/>
    <property type="match status" value="1"/>
</dbReference>
<sequence>MQPTPTTVSVPIRLGRTKTQLRASTTIKIHSGATEGSGLSNANPLRVCGVCHENESKYTCPRCNAAYCGVPCFKAHGTTCTEEFYKGHVESEMRLNKSSDTVRDVQQMLQRVHDDFPETSPIDERIDTLVELMESNALTLDALTDEERANFLREVADGRLGKFVALWEPWWTSPLVAYEARTHATRHQLIVDLDSSLDEGDDDDDDLTHPIGLFTASIDAAVPPILSLHPSPNHDILQCNVIEVLFAYAYMMRVYNGDWRVDVLEAGALCVASSTVLHGPGHFDAISQVVHACRVSNAMAEGNDATKHAALVDAATIAGQRLFVLDSLCDLHQLLHTMQAASTKASRKSLARVVKKVEFYLAWARDPTSAERFPVLQQQLMEQLP</sequence>
<evidence type="ECO:0000313" key="5">
    <source>
        <dbReference type="Proteomes" id="UP000332933"/>
    </source>
</evidence>
<keyword evidence="5" id="KW-1185">Reference proteome</keyword>
<dbReference type="AlphaFoldDB" id="A0A485LP80"/>